<accession>A0A7C3PGK7</accession>
<dbReference type="EMBL" id="DSRU01000337">
    <property type="protein sequence ID" value="HFN00693.1"/>
    <property type="molecule type" value="Genomic_DNA"/>
</dbReference>
<comment type="caution">
    <text evidence="3">The sequence shown here is derived from an EMBL/GenBank/DDBJ whole genome shotgun (WGS) entry which is preliminary data.</text>
</comment>
<name>A0A7C3PGK7_9CYAN</name>
<dbReference type="AlphaFoldDB" id="A0A7C3PGK7"/>
<keyword evidence="2" id="KW-0812">Transmembrane</keyword>
<proteinExistence type="predicted"/>
<sequence length="371" mass="40681">MGVFGEERDNVTKGARSMDAAKLKEFAQAGNPRAIAALLSQHVLLSDLTIKASVKGDSLHLLLESNHPTTAENLAVVVQNAVAELQLAAIQQVVVYGRQAGHTQPDWRVALPLAGDRPVTPPVVQTYDAPVTQAVTSSLEERPQSPVIGAVNSKSVAAGRSRPQPGRHPQKRKEPFVLTVQDVRNWLKRVDPFKVGFMAFLAAYGLFGSKYYTVETFLEGSPFLMRFIHGANLIFHEAGHVIFMILGEFMTVLGGSLFQILLPAAIAGYFVFTRQLFAAAVAACWTGENFWDVSIYIKDSQSLVLPLLGGDNGMHDWNYLLSELGWLTQDQLVGGIVFWLGWLIYAGAIGFGFYFSRLPVQQKLDFDESGS</sequence>
<keyword evidence="2" id="KW-0472">Membrane</keyword>
<organism evidence="3">
    <name type="scientific">Oscillatoriales cyanobacterium SpSt-418</name>
    <dbReference type="NCBI Taxonomy" id="2282169"/>
    <lineage>
        <taxon>Bacteria</taxon>
        <taxon>Bacillati</taxon>
        <taxon>Cyanobacteriota</taxon>
        <taxon>Cyanophyceae</taxon>
        <taxon>Oscillatoriophycideae</taxon>
        <taxon>Oscillatoriales</taxon>
    </lineage>
</organism>
<evidence type="ECO:0000313" key="3">
    <source>
        <dbReference type="EMBL" id="HFN00693.1"/>
    </source>
</evidence>
<evidence type="ECO:0000256" key="2">
    <source>
        <dbReference type="SAM" id="Phobius"/>
    </source>
</evidence>
<evidence type="ECO:0000256" key="1">
    <source>
        <dbReference type="SAM" id="MobiDB-lite"/>
    </source>
</evidence>
<protein>
    <submittedName>
        <fullName evidence="3">Uncharacterized protein</fullName>
    </submittedName>
</protein>
<feature type="region of interest" description="Disordered" evidence="1">
    <location>
        <begin position="150"/>
        <end position="173"/>
    </location>
</feature>
<gene>
    <name evidence="3" type="ORF">ENR64_23660</name>
</gene>
<feature type="transmembrane region" description="Helical" evidence="2">
    <location>
        <begin position="332"/>
        <end position="355"/>
    </location>
</feature>
<feature type="transmembrane region" description="Helical" evidence="2">
    <location>
        <begin position="260"/>
        <end position="283"/>
    </location>
</feature>
<keyword evidence="2" id="KW-1133">Transmembrane helix</keyword>
<reference evidence="3" key="1">
    <citation type="journal article" date="2020" name="mSystems">
        <title>Genome- and Community-Level Interaction Insights into Carbon Utilization and Element Cycling Functions of Hydrothermarchaeota in Hydrothermal Sediment.</title>
        <authorList>
            <person name="Zhou Z."/>
            <person name="Liu Y."/>
            <person name="Xu W."/>
            <person name="Pan J."/>
            <person name="Luo Z.H."/>
            <person name="Li M."/>
        </authorList>
    </citation>
    <scope>NUCLEOTIDE SEQUENCE [LARGE SCALE GENOMIC DNA]</scope>
    <source>
        <strain evidence="3">SpSt-418</strain>
    </source>
</reference>